<reference evidence="3 4" key="1">
    <citation type="journal article" date="2018" name="Nat. Biotechnol.">
        <title>A standardized bacterial taxonomy based on genome phylogeny substantially revises the tree of life.</title>
        <authorList>
            <person name="Parks D.H."/>
            <person name="Chuvochina M."/>
            <person name="Waite D.W."/>
            <person name="Rinke C."/>
            <person name="Skarshewski A."/>
            <person name="Chaumeil P.A."/>
            <person name="Hugenholtz P."/>
        </authorList>
    </citation>
    <scope>NUCLEOTIDE SEQUENCE [LARGE SCALE GENOMIC DNA]</scope>
    <source>
        <strain evidence="3">UBA9359</strain>
    </source>
</reference>
<evidence type="ECO:0000259" key="2">
    <source>
        <dbReference type="Pfam" id="PF14258"/>
    </source>
</evidence>
<name>A0A3D5J3V2_9FLAO</name>
<dbReference type="Pfam" id="PF14258">
    <property type="entry name" value="DUF4350"/>
    <property type="match status" value="1"/>
</dbReference>
<evidence type="ECO:0000256" key="1">
    <source>
        <dbReference type="SAM" id="Phobius"/>
    </source>
</evidence>
<keyword evidence="1" id="KW-0472">Membrane</keyword>
<accession>A0A3D5J3V2</accession>
<feature type="domain" description="DUF4350" evidence="2">
    <location>
        <begin position="40"/>
        <end position="237"/>
    </location>
</feature>
<dbReference type="OMA" id="FMVFTAR"/>
<organism evidence="3 4">
    <name type="scientific">Zunongwangia profunda</name>
    <dbReference type="NCBI Taxonomy" id="398743"/>
    <lineage>
        <taxon>Bacteria</taxon>
        <taxon>Pseudomonadati</taxon>
        <taxon>Bacteroidota</taxon>
        <taxon>Flavobacteriia</taxon>
        <taxon>Flavobacteriales</taxon>
        <taxon>Flavobacteriaceae</taxon>
        <taxon>Zunongwangia</taxon>
    </lineage>
</organism>
<sequence>MSRFYKVSLGVLFLLVAFLTYLEAIEPTPINWYPSYAKEDKIPLGTYVFYENWKDSNPEYFEEINVPPFEFLSDSSKIKDGSYFFLNNHVIFDEDELNKLLAWVEKGNTAFIASDVFGEQFLDTLHLETKPYSKKIQDKVTFIPKTELDLVNQNFKQEGPFEVPHEFSSIYFNKIDTLKTTILGTVKYNDDTLSEPQINFIETPFGKGKIFMHSTPEAFGNYFMLKHNNFKYVENILAYIDQNQPIYWDNYYKTGKAQPTNLLYVIMQNKPLKWAYYLMILASLLFIIFEGKRKQRAIPIVEPLKNQSYEYTQTIADLYLEQKKIDELTQKRIQYFKEYIRTEIKLEPDKKQDQFYTILADKTGNTIEFVEELFKNMEILSTKKATAQDFENISRGIYKFKYANAPKEKI</sequence>
<evidence type="ECO:0000313" key="3">
    <source>
        <dbReference type="EMBL" id="HCV82040.1"/>
    </source>
</evidence>
<feature type="transmembrane region" description="Helical" evidence="1">
    <location>
        <begin position="274"/>
        <end position="291"/>
    </location>
</feature>
<comment type="caution">
    <text evidence="3">The sequence shown here is derived from an EMBL/GenBank/DDBJ whole genome shotgun (WGS) entry which is preliminary data.</text>
</comment>
<evidence type="ECO:0000313" key="4">
    <source>
        <dbReference type="Proteomes" id="UP000264330"/>
    </source>
</evidence>
<protein>
    <submittedName>
        <fullName evidence="3">DUF4350 domain-containing protein</fullName>
    </submittedName>
</protein>
<proteinExistence type="predicted"/>
<dbReference type="RefSeq" id="WP_013071838.1">
    <property type="nucleotide sequence ID" value="NZ_CAJXAW010000022.1"/>
</dbReference>
<keyword evidence="1" id="KW-0812">Transmembrane</keyword>
<gene>
    <name evidence="3" type="ORF">DGQ38_13420</name>
</gene>
<dbReference type="Proteomes" id="UP000264330">
    <property type="component" value="Unassembled WGS sequence"/>
</dbReference>
<keyword evidence="1" id="KW-1133">Transmembrane helix</keyword>
<dbReference type="AlphaFoldDB" id="A0A3D5J3V2"/>
<dbReference type="EMBL" id="DPMF01000307">
    <property type="protein sequence ID" value="HCV82040.1"/>
    <property type="molecule type" value="Genomic_DNA"/>
</dbReference>
<dbReference type="InterPro" id="IPR025646">
    <property type="entry name" value="DUF4350"/>
</dbReference>